<dbReference type="Pfam" id="PF03936">
    <property type="entry name" value="Terpene_synth_C"/>
    <property type="match status" value="1"/>
</dbReference>
<proteinExistence type="predicted"/>
<evidence type="ECO:0000313" key="6">
    <source>
        <dbReference type="Proteomes" id="UP000652761"/>
    </source>
</evidence>
<protein>
    <recommendedName>
        <fullName evidence="4">Terpene synthase metal-binding domain-containing protein</fullName>
    </recommendedName>
</protein>
<comment type="caution">
    <text evidence="5">The sequence shown here is derived from an EMBL/GenBank/DDBJ whole genome shotgun (WGS) entry which is preliminary data.</text>
</comment>
<keyword evidence="6" id="KW-1185">Reference proteome</keyword>
<dbReference type="GO" id="GO:0010333">
    <property type="term" value="F:terpene synthase activity"/>
    <property type="evidence" value="ECO:0007669"/>
    <property type="project" value="InterPro"/>
</dbReference>
<dbReference type="PANTHER" id="PTHR31225:SF93">
    <property type="entry name" value="ALPHA-HUMULENE_(-)-(E)-BETA-CARYOPHYLLENE SYNTHASE"/>
    <property type="match status" value="1"/>
</dbReference>
<organism evidence="5 6">
    <name type="scientific">Colocasia esculenta</name>
    <name type="common">Wild taro</name>
    <name type="synonym">Arum esculentum</name>
    <dbReference type="NCBI Taxonomy" id="4460"/>
    <lineage>
        <taxon>Eukaryota</taxon>
        <taxon>Viridiplantae</taxon>
        <taxon>Streptophyta</taxon>
        <taxon>Embryophyta</taxon>
        <taxon>Tracheophyta</taxon>
        <taxon>Spermatophyta</taxon>
        <taxon>Magnoliopsida</taxon>
        <taxon>Liliopsida</taxon>
        <taxon>Araceae</taxon>
        <taxon>Aroideae</taxon>
        <taxon>Colocasieae</taxon>
        <taxon>Colocasia</taxon>
    </lineage>
</organism>
<evidence type="ECO:0000256" key="2">
    <source>
        <dbReference type="ARBA" id="ARBA00022842"/>
    </source>
</evidence>
<dbReference type="OrthoDB" id="773451at2759"/>
<dbReference type="Proteomes" id="UP000652761">
    <property type="component" value="Unassembled WGS sequence"/>
</dbReference>
<dbReference type="PANTHER" id="PTHR31225">
    <property type="entry name" value="OS04G0344100 PROTEIN-RELATED"/>
    <property type="match status" value="1"/>
</dbReference>
<sequence length="278" mass="32678">MDQTFNYWHNSSLFPKYFLLFRWSKELGLIKKLSFARDRLEPHLAHGRMLMAKVICLTSILDDIYDSYGTLIEELLLLTDAMQRWDIVEVEGLPEYMKTYFMVLSDTIKEFEDMLLDGQKSYFVQYLKEEIKTIAKVYLKEAEYWCNEGHIPTLQDHLQVSIISSGTSLLICGFFLCMRDIATQDTFDWLASYPKIIEASAMITRLMGDISSHEFEENWQHVACTVRCYMEEYGVSKEMARKKLREMVDTAWKVMNEEWIKTTQIPLQLLAVPFRVCA</sequence>
<dbReference type="InterPro" id="IPR050148">
    <property type="entry name" value="Terpene_synthase-like"/>
</dbReference>
<gene>
    <name evidence="5" type="ORF">Taro_056906</name>
</gene>
<evidence type="ECO:0000256" key="1">
    <source>
        <dbReference type="ARBA" id="ARBA00022723"/>
    </source>
</evidence>
<evidence type="ECO:0000259" key="4">
    <source>
        <dbReference type="Pfam" id="PF03936"/>
    </source>
</evidence>
<dbReference type="SFLD" id="SFLDG01019">
    <property type="entry name" value="Terpene_Cyclase_Like_1_C_Termi"/>
    <property type="match status" value="1"/>
</dbReference>
<keyword evidence="1" id="KW-0479">Metal-binding</keyword>
<dbReference type="InterPro" id="IPR034741">
    <property type="entry name" value="Terpene_cyclase-like_1_C"/>
</dbReference>
<dbReference type="AlphaFoldDB" id="A0A843XX14"/>
<feature type="domain" description="Terpene synthase metal-binding" evidence="4">
    <location>
        <begin position="26"/>
        <end position="253"/>
    </location>
</feature>
<keyword evidence="2" id="KW-0460">Magnesium</keyword>
<dbReference type="InterPro" id="IPR005630">
    <property type="entry name" value="Terpene_synthase_metal-bd"/>
</dbReference>
<evidence type="ECO:0000256" key="3">
    <source>
        <dbReference type="ARBA" id="ARBA00023239"/>
    </source>
</evidence>
<dbReference type="GO" id="GO:0016114">
    <property type="term" value="P:terpenoid biosynthetic process"/>
    <property type="evidence" value="ECO:0007669"/>
    <property type="project" value="InterPro"/>
</dbReference>
<keyword evidence="3" id="KW-0456">Lyase</keyword>
<dbReference type="Gene3D" id="1.10.600.10">
    <property type="entry name" value="Farnesyl Diphosphate Synthase"/>
    <property type="match status" value="1"/>
</dbReference>
<dbReference type="SUPFAM" id="SSF48576">
    <property type="entry name" value="Terpenoid synthases"/>
    <property type="match status" value="1"/>
</dbReference>
<dbReference type="SFLD" id="SFLDS00005">
    <property type="entry name" value="Isoprenoid_Synthase_Type_I"/>
    <property type="match status" value="1"/>
</dbReference>
<evidence type="ECO:0000313" key="5">
    <source>
        <dbReference type="EMBL" id="MQM23836.1"/>
    </source>
</evidence>
<accession>A0A843XX14</accession>
<reference evidence="5" key="1">
    <citation type="submission" date="2017-07" db="EMBL/GenBank/DDBJ databases">
        <title>Taro Niue Genome Assembly and Annotation.</title>
        <authorList>
            <person name="Atibalentja N."/>
            <person name="Keating K."/>
            <person name="Fields C.J."/>
        </authorList>
    </citation>
    <scope>NUCLEOTIDE SEQUENCE</scope>
    <source>
        <strain evidence="5">Niue_2</strain>
        <tissue evidence="5">Leaf</tissue>
    </source>
</reference>
<dbReference type="InterPro" id="IPR008949">
    <property type="entry name" value="Isoprenoid_synthase_dom_sf"/>
</dbReference>
<dbReference type="EMBL" id="NMUH01018205">
    <property type="protein sequence ID" value="MQM23836.1"/>
    <property type="molecule type" value="Genomic_DNA"/>
</dbReference>
<name>A0A843XX14_COLES</name>
<dbReference type="GO" id="GO:0000287">
    <property type="term" value="F:magnesium ion binding"/>
    <property type="evidence" value="ECO:0007669"/>
    <property type="project" value="InterPro"/>
</dbReference>